<feature type="domain" description="F-box" evidence="2">
    <location>
        <begin position="5"/>
        <end position="55"/>
    </location>
</feature>
<protein>
    <submittedName>
        <fullName evidence="3">Ankyrin repeats (3 copies)</fullName>
    </submittedName>
</protein>
<dbReference type="SMART" id="SM00256">
    <property type="entry name" value="FBOX"/>
    <property type="match status" value="1"/>
</dbReference>
<dbReference type="PATRIC" id="fig|1212489.4.peg.1779"/>
<dbReference type="InterPro" id="IPR001810">
    <property type="entry name" value="F-box_dom"/>
</dbReference>
<feature type="region of interest" description="Disordered" evidence="1">
    <location>
        <begin position="483"/>
        <end position="534"/>
    </location>
</feature>
<proteinExistence type="predicted"/>
<reference evidence="3 4" key="1">
    <citation type="submission" date="2015-11" db="EMBL/GenBank/DDBJ databases">
        <title>Genomic analysis of 38 Legionella species identifies large and diverse effector repertoires.</title>
        <authorList>
            <person name="Burstein D."/>
            <person name="Amaro F."/>
            <person name="Zusman T."/>
            <person name="Lifshitz Z."/>
            <person name="Cohen O."/>
            <person name="Gilbert J.A."/>
            <person name="Pupko T."/>
            <person name="Shuman H.A."/>
            <person name="Segal G."/>
        </authorList>
    </citation>
    <scope>NUCLEOTIDE SEQUENCE [LARGE SCALE GENOMIC DNA]</scope>
    <source>
        <strain evidence="3 4">ATCC 700990</strain>
    </source>
</reference>
<evidence type="ECO:0000313" key="4">
    <source>
        <dbReference type="Proteomes" id="UP000054736"/>
    </source>
</evidence>
<gene>
    <name evidence="3" type="ORF">Ldro_1685</name>
</gene>
<evidence type="ECO:0000256" key="1">
    <source>
        <dbReference type="SAM" id="MobiDB-lite"/>
    </source>
</evidence>
<feature type="compositionally biased region" description="Polar residues" evidence="1">
    <location>
        <begin position="483"/>
        <end position="492"/>
    </location>
</feature>
<dbReference type="AlphaFoldDB" id="A0A0W0SXH3"/>
<dbReference type="Gene3D" id="1.25.40.20">
    <property type="entry name" value="Ankyrin repeat-containing domain"/>
    <property type="match status" value="1"/>
</dbReference>
<evidence type="ECO:0000313" key="3">
    <source>
        <dbReference type="EMBL" id="KTC88066.1"/>
    </source>
</evidence>
<dbReference type="SUPFAM" id="SSF140860">
    <property type="entry name" value="Pseudo ankyrin repeat-like"/>
    <property type="match status" value="1"/>
</dbReference>
<dbReference type="RefSeq" id="WP_058495959.1">
    <property type="nucleotide sequence ID" value="NZ_LNXY01000020.1"/>
</dbReference>
<dbReference type="PROSITE" id="PS50181">
    <property type="entry name" value="FBOX"/>
    <property type="match status" value="1"/>
</dbReference>
<dbReference type="InterPro" id="IPR036047">
    <property type="entry name" value="F-box-like_dom_sf"/>
</dbReference>
<dbReference type="Pfam" id="PF12937">
    <property type="entry name" value="F-box-like"/>
    <property type="match status" value="1"/>
</dbReference>
<evidence type="ECO:0000259" key="2">
    <source>
        <dbReference type="PROSITE" id="PS50181"/>
    </source>
</evidence>
<dbReference type="Gene3D" id="1.20.1280.50">
    <property type="match status" value="1"/>
</dbReference>
<dbReference type="Proteomes" id="UP000054736">
    <property type="component" value="Unassembled WGS sequence"/>
</dbReference>
<keyword evidence="4" id="KW-1185">Reference proteome</keyword>
<feature type="compositionally biased region" description="Polar residues" evidence="1">
    <location>
        <begin position="516"/>
        <end position="534"/>
    </location>
</feature>
<dbReference type="EMBL" id="LNXY01000020">
    <property type="protein sequence ID" value="KTC88066.1"/>
    <property type="molecule type" value="Genomic_DNA"/>
</dbReference>
<sequence length="534" mass="60605">MKEPNEVTPEFSDEIWLHILSFLDLDSLIKSLGNLELVSSKFRDLINDSLFWKDLFVSFFPKEIPPSLADDFNWKNAFIPLYIEQYGYLEPETQKLIFLIAKGNIAALRRLNIRIDDLKTDGLVLIKTAIRLNRQVILEYFYSISQQELPAQTEQDSLAKPKTDSELDLLYWVVSPREQTDIFKTSLLAAEAGHLDLLLKLLDSPENPATQNITKFHQLYSRVICSGQMYMLTGIEDFIARHKRQASSNPHSAKIVKASALLPNSRIVAASFGINSIFIRLNNQLQQKLIENEQVLISASASSKEVKLFKRKVVKEKASFAQAMEKAMLLAAEKGHIPLIKYALKKQFICINQKLCGDSSLLTKAALAYRPKLVQFLLANQADPELVLHELLRLNARIEPEGEQKRQNEEMILVLLAAFERQEKRCGIELLMEVIVHDRLDILERLFEQDNLVTDTLIRTLLQLSFGNCAKFLEGKLEQAQSATQVSNNSDSAVEEQTEPNSIDADNRHRFFDSASDASQPNSVNQHLATTLHG</sequence>
<comment type="caution">
    <text evidence="3">The sequence shown here is derived from an EMBL/GenBank/DDBJ whole genome shotgun (WGS) entry which is preliminary data.</text>
</comment>
<dbReference type="InterPro" id="IPR036770">
    <property type="entry name" value="Ankyrin_rpt-contain_sf"/>
</dbReference>
<accession>A0A0W0SXH3</accession>
<organism evidence="3 4">
    <name type="scientific">Legionella drozanskii LLAP-1</name>
    <dbReference type="NCBI Taxonomy" id="1212489"/>
    <lineage>
        <taxon>Bacteria</taxon>
        <taxon>Pseudomonadati</taxon>
        <taxon>Pseudomonadota</taxon>
        <taxon>Gammaproteobacteria</taxon>
        <taxon>Legionellales</taxon>
        <taxon>Legionellaceae</taxon>
        <taxon>Legionella</taxon>
    </lineage>
</organism>
<dbReference type="SUPFAM" id="SSF81383">
    <property type="entry name" value="F-box domain"/>
    <property type="match status" value="1"/>
</dbReference>
<name>A0A0W0SXH3_9GAMM</name>